<feature type="compositionally biased region" description="Basic and acidic residues" evidence="15">
    <location>
        <begin position="1948"/>
        <end position="1965"/>
    </location>
</feature>
<dbReference type="Gene3D" id="1.20.1480.20">
    <property type="entry name" value="MAST3 pre-PK domain-like"/>
    <property type="match status" value="1"/>
</dbReference>
<feature type="compositionally biased region" description="Basic and acidic residues" evidence="15">
    <location>
        <begin position="1693"/>
        <end position="1704"/>
    </location>
</feature>
<feature type="compositionally biased region" description="Basic and acidic residues" evidence="15">
    <location>
        <begin position="2630"/>
        <end position="2639"/>
    </location>
</feature>
<dbReference type="CDD" id="cd23076">
    <property type="entry name" value="PDZ_MAST4"/>
    <property type="match status" value="1"/>
</dbReference>
<comment type="cofactor">
    <cofactor evidence="1">
        <name>Mg(2+)</name>
        <dbReference type="ChEBI" id="CHEBI:18420"/>
    </cofactor>
</comment>
<keyword evidence="9" id="KW-0547">Nucleotide-binding</keyword>
<evidence type="ECO:0000256" key="2">
    <source>
        <dbReference type="ARBA" id="ARBA00004496"/>
    </source>
</evidence>
<organism evidence="19 20">
    <name type="scientific">Bos indicus</name>
    <name type="common">Zebu</name>
    <dbReference type="NCBI Taxonomy" id="9915"/>
    <lineage>
        <taxon>Eukaryota</taxon>
        <taxon>Metazoa</taxon>
        <taxon>Chordata</taxon>
        <taxon>Craniata</taxon>
        <taxon>Vertebrata</taxon>
        <taxon>Euteleostomi</taxon>
        <taxon>Mammalia</taxon>
        <taxon>Eutheria</taxon>
        <taxon>Laurasiatheria</taxon>
        <taxon>Artiodactyla</taxon>
        <taxon>Ruminantia</taxon>
        <taxon>Pecora</taxon>
        <taxon>Bovidae</taxon>
        <taxon>Bovinae</taxon>
        <taxon>Bos</taxon>
    </lineage>
</organism>
<dbReference type="InterPro" id="IPR015022">
    <property type="entry name" value="MAST_pre-PK_dom"/>
</dbReference>
<comment type="similarity">
    <text evidence="3">Belongs to the protein kinase superfamily. AGC Ser/Thr protein kinase family.</text>
</comment>
<dbReference type="SMART" id="SM00220">
    <property type="entry name" value="S_TKc"/>
    <property type="match status" value="1"/>
</dbReference>
<evidence type="ECO:0000256" key="10">
    <source>
        <dbReference type="ARBA" id="ARBA00022777"/>
    </source>
</evidence>
<feature type="compositionally biased region" description="Basic and acidic residues" evidence="15">
    <location>
        <begin position="2366"/>
        <end position="2375"/>
    </location>
</feature>
<evidence type="ECO:0000256" key="1">
    <source>
        <dbReference type="ARBA" id="ARBA00001946"/>
    </source>
</evidence>
<feature type="compositionally biased region" description="Basic and acidic residues" evidence="15">
    <location>
        <begin position="2300"/>
        <end position="2309"/>
    </location>
</feature>
<feature type="compositionally biased region" description="Basic and acidic residues" evidence="15">
    <location>
        <begin position="2410"/>
        <end position="2419"/>
    </location>
</feature>
<feature type="compositionally biased region" description="Low complexity" evidence="15">
    <location>
        <begin position="3308"/>
        <end position="3332"/>
    </location>
</feature>
<feature type="compositionally biased region" description="Basic and acidic residues" evidence="15">
    <location>
        <begin position="2099"/>
        <end position="2113"/>
    </location>
</feature>
<feature type="compositionally biased region" description="Basic and acidic residues" evidence="15">
    <location>
        <begin position="2564"/>
        <end position="2573"/>
    </location>
</feature>
<feature type="compositionally biased region" description="Basic and acidic residues" evidence="15">
    <location>
        <begin position="2652"/>
        <end position="2661"/>
    </location>
</feature>
<dbReference type="InterPro" id="IPR036034">
    <property type="entry name" value="PDZ_sf"/>
</dbReference>
<feature type="compositionally biased region" description="Pro residues" evidence="15">
    <location>
        <begin position="88"/>
        <end position="101"/>
    </location>
</feature>
<evidence type="ECO:0000313" key="20">
    <source>
        <dbReference type="RefSeq" id="XP_070630690.1"/>
    </source>
</evidence>
<feature type="compositionally biased region" description="Low complexity" evidence="15">
    <location>
        <begin position="20"/>
        <end position="47"/>
    </location>
</feature>
<evidence type="ECO:0000256" key="11">
    <source>
        <dbReference type="ARBA" id="ARBA00022840"/>
    </source>
</evidence>
<feature type="compositionally biased region" description="Polar residues" evidence="15">
    <location>
        <begin position="284"/>
        <end position="294"/>
    </location>
</feature>
<dbReference type="SUPFAM" id="SSF50156">
    <property type="entry name" value="PDZ domain-like"/>
    <property type="match status" value="1"/>
</dbReference>
<dbReference type="InterPro" id="IPR023142">
    <property type="entry name" value="MAST_pre-PK_dom_sf"/>
</dbReference>
<feature type="compositionally biased region" description="Basic and acidic residues" evidence="15">
    <location>
        <begin position="2168"/>
        <end position="2177"/>
    </location>
</feature>
<feature type="compositionally biased region" description="Polar residues" evidence="15">
    <location>
        <begin position="319"/>
        <end position="329"/>
    </location>
</feature>
<gene>
    <name evidence="20" type="primary">MAST4</name>
</gene>
<feature type="domain" description="AGC-kinase C-terminal" evidence="18">
    <location>
        <begin position="874"/>
        <end position="946"/>
    </location>
</feature>
<feature type="compositionally biased region" description="Basic and acidic residues" evidence="15">
    <location>
        <begin position="2960"/>
        <end position="2969"/>
    </location>
</feature>
<feature type="compositionally biased region" description="Basic and acidic residues" evidence="15">
    <location>
        <begin position="2850"/>
        <end position="2859"/>
    </location>
</feature>
<evidence type="ECO:0000259" key="16">
    <source>
        <dbReference type="PROSITE" id="PS50011"/>
    </source>
</evidence>
<feature type="region of interest" description="Disordered" evidence="15">
    <location>
        <begin position="1135"/>
        <end position="1171"/>
    </location>
</feature>
<dbReference type="Pfam" id="PF00069">
    <property type="entry name" value="Pkinase"/>
    <property type="match status" value="1"/>
</dbReference>
<evidence type="ECO:0000256" key="5">
    <source>
        <dbReference type="ARBA" id="ARBA00022490"/>
    </source>
</evidence>
<feature type="compositionally biased region" description="Polar residues" evidence="15">
    <location>
        <begin position="1079"/>
        <end position="1092"/>
    </location>
</feature>
<feature type="region of interest" description="Disordered" evidence="15">
    <location>
        <begin position="3295"/>
        <end position="3456"/>
    </location>
</feature>
<feature type="compositionally biased region" description="Polar residues" evidence="15">
    <location>
        <begin position="3188"/>
        <end position="3199"/>
    </location>
</feature>
<name>A0ABM4R571_BOSIN</name>
<feature type="compositionally biased region" description="Basic and acidic residues" evidence="15">
    <location>
        <begin position="2388"/>
        <end position="2397"/>
    </location>
</feature>
<evidence type="ECO:0000256" key="6">
    <source>
        <dbReference type="ARBA" id="ARBA00022527"/>
    </source>
</evidence>
<feature type="region of interest" description="Disordered" evidence="15">
    <location>
        <begin position="319"/>
        <end position="342"/>
    </location>
</feature>
<feature type="compositionally biased region" description="Basic and acidic residues" evidence="15">
    <location>
        <begin position="1014"/>
        <end position="1033"/>
    </location>
</feature>
<keyword evidence="6" id="KW-0723">Serine/threonine-protein kinase</keyword>
<comment type="subcellular location">
    <subcellularLocation>
        <location evidence="2">Cytoplasm</location>
    </subcellularLocation>
</comment>
<feature type="compositionally biased region" description="Basic and acidic residues" evidence="15">
    <location>
        <begin position="2806"/>
        <end position="2815"/>
    </location>
</feature>
<feature type="region of interest" description="Disordered" evidence="15">
    <location>
        <begin position="1847"/>
        <end position="2988"/>
    </location>
</feature>
<feature type="compositionally biased region" description="Basic and acidic residues" evidence="15">
    <location>
        <begin position="2784"/>
        <end position="2793"/>
    </location>
</feature>
<dbReference type="Gene3D" id="3.30.200.20">
    <property type="entry name" value="Phosphorylase Kinase, domain 1"/>
    <property type="match status" value="1"/>
</dbReference>
<feature type="compositionally biased region" description="Basic and acidic residues" evidence="15">
    <location>
        <begin position="2074"/>
        <end position="2091"/>
    </location>
</feature>
<evidence type="ECO:0000259" key="17">
    <source>
        <dbReference type="PROSITE" id="PS50106"/>
    </source>
</evidence>
<feature type="compositionally biased region" description="Basic and acidic residues" evidence="15">
    <location>
        <begin position="2740"/>
        <end position="2749"/>
    </location>
</feature>
<dbReference type="InterPro" id="IPR001478">
    <property type="entry name" value="PDZ"/>
</dbReference>
<feature type="compositionally biased region" description="Basic and acidic residues" evidence="15">
    <location>
        <begin position="1568"/>
        <end position="1582"/>
    </location>
</feature>
<dbReference type="PROSITE" id="PS00108">
    <property type="entry name" value="PROTEIN_KINASE_ST"/>
    <property type="match status" value="1"/>
</dbReference>
<feature type="compositionally biased region" description="Basic and acidic residues" evidence="15">
    <location>
        <begin position="1099"/>
        <end position="1108"/>
    </location>
</feature>
<keyword evidence="8" id="KW-0808">Transferase</keyword>
<feature type="region of interest" description="Disordered" evidence="15">
    <location>
        <begin position="1319"/>
        <end position="1512"/>
    </location>
</feature>
<keyword evidence="11" id="KW-0067">ATP-binding</keyword>
<dbReference type="SUPFAM" id="SSF140482">
    <property type="entry name" value="MAST3 pre-PK domain-like"/>
    <property type="match status" value="1"/>
</dbReference>
<dbReference type="PROSITE" id="PS50106">
    <property type="entry name" value="PDZ"/>
    <property type="match status" value="1"/>
</dbReference>
<feature type="compositionally biased region" description="Basic and acidic residues" evidence="15">
    <location>
        <begin position="2190"/>
        <end position="2199"/>
    </location>
</feature>
<dbReference type="PANTHER" id="PTHR24356:SF224">
    <property type="entry name" value="MICROTUBULE-ASSOCIATED SERINE_THREONINE-PROTEIN KINASE 4"/>
    <property type="match status" value="1"/>
</dbReference>
<feature type="region of interest" description="Disordered" evidence="15">
    <location>
        <begin position="1676"/>
        <end position="1704"/>
    </location>
</feature>
<dbReference type="GeneID" id="109574787"/>
<feature type="region of interest" description="Disordered" evidence="15">
    <location>
        <begin position="3159"/>
        <end position="3282"/>
    </location>
</feature>
<dbReference type="PROSITE" id="PS51285">
    <property type="entry name" value="AGC_KINASE_CTER"/>
    <property type="match status" value="1"/>
</dbReference>
<feature type="domain" description="PDZ" evidence="17">
    <location>
        <begin position="1178"/>
        <end position="1259"/>
    </location>
</feature>
<feature type="compositionally biased region" description="Basic and acidic residues" evidence="15">
    <location>
        <begin position="2762"/>
        <end position="2771"/>
    </location>
</feature>
<dbReference type="Gene3D" id="2.30.42.10">
    <property type="match status" value="1"/>
</dbReference>
<accession>A0ABM4R571</accession>
<dbReference type="PROSITE" id="PS50011">
    <property type="entry name" value="PROTEIN_KINASE_DOM"/>
    <property type="match status" value="1"/>
</dbReference>
<feature type="compositionally biased region" description="Basic and acidic residues" evidence="15">
    <location>
        <begin position="2322"/>
        <end position="2331"/>
    </location>
</feature>
<keyword evidence="7" id="KW-0597">Phosphoprotein</keyword>
<feature type="compositionally biased region" description="Basic and acidic residues" evidence="15">
    <location>
        <begin position="2608"/>
        <end position="2617"/>
    </location>
</feature>
<evidence type="ECO:0000256" key="12">
    <source>
        <dbReference type="ARBA" id="ARBA00022842"/>
    </source>
</evidence>
<dbReference type="InterPro" id="IPR050236">
    <property type="entry name" value="Ser_Thr_kinase_AGC"/>
</dbReference>
<feature type="region of interest" description="Disordered" evidence="15">
    <location>
        <begin position="1257"/>
        <end position="1292"/>
    </location>
</feature>
<feature type="region of interest" description="Disordered" evidence="15">
    <location>
        <begin position="261"/>
        <end position="299"/>
    </location>
</feature>
<keyword evidence="5" id="KW-0963">Cytoplasm</keyword>
<feature type="compositionally biased region" description="Basic and acidic residues" evidence="15">
    <location>
        <begin position="2828"/>
        <end position="2837"/>
    </location>
</feature>
<evidence type="ECO:0000256" key="8">
    <source>
        <dbReference type="ARBA" id="ARBA00022679"/>
    </source>
</evidence>
<protein>
    <recommendedName>
        <fullName evidence="4">non-specific serine/threonine protein kinase</fullName>
        <ecNumber evidence="4">2.7.11.1</ecNumber>
    </recommendedName>
</protein>
<feature type="region of interest" description="Disordered" evidence="15">
    <location>
        <begin position="1"/>
        <end position="158"/>
    </location>
</feature>
<feature type="compositionally biased region" description="Polar residues" evidence="15">
    <location>
        <begin position="3360"/>
        <end position="3369"/>
    </location>
</feature>
<feature type="compositionally biased region" description="Basic and acidic residues" evidence="15">
    <location>
        <begin position="2212"/>
        <end position="2221"/>
    </location>
</feature>
<feature type="compositionally biased region" description="Basic and acidic residues" evidence="15">
    <location>
        <begin position="2586"/>
        <end position="2595"/>
    </location>
</feature>
<dbReference type="RefSeq" id="XP_070630690.1">
    <property type="nucleotide sequence ID" value="XM_070774589.1"/>
</dbReference>
<feature type="region of interest" description="Disordered" evidence="15">
    <location>
        <begin position="1568"/>
        <end position="1590"/>
    </location>
</feature>
<evidence type="ECO:0000313" key="19">
    <source>
        <dbReference type="Proteomes" id="UP001652663"/>
    </source>
</evidence>
<feature type="compositionally biased region" description="Polar residues" evidence="15">
    <location>
        <begin position="3402"/>
        <end position="3412"/>
    </location>
</feature>
<feature type="compositionally biased region" description="Basic and acidic residues" evidence="15">
    <location>
        <begin position="3432"/>
        <end position="3447"/>
    </location>
</feature>
<comment type="catalytic activity">
    <reaction evidence="13">
        <text>L-threonyl-[protein] + ATP = O-phospho-L-threonyl-[protein] + ADP + H(+)</text>
        <dbReference type="Rhea" id="RHEA:46608"/>
        <dbReference type="Rhea" id="RHEA-COMP:11060"/>
        <dbReference type="Rhea" id="RHEA-COMP:11605"/>
        <dbReference type="ChEBI" id="CHEBI:15378"/>
        <dbReference type="ChEBI" id="CHEBI:30013"/>
        <dbReference type="ChEBI" id="CHEBI:30616"/>
        <dbReference type="ChEBI" id="CHEBI:61977"/>
        <dbReference type="ChEBI" id="CHEBI:456216"/>
        <dbReference type="EC" id="2.7.11.1"/>
    </reaction>
</comment>
<dbReference type="InterPro" id="IPR000961">
    <property type="entry name" value="AGC-kinase_C"/>
</dbReference>
<feature type="region of interest" description="Disordered" evidence="15">
    <location>
        <begin position="1798"/>
        <end position="1821"/>
    </location>
</feature>
<feature type="compositionally biased region" description="Basic and acidic residues" evidence="15">
    <location>
        <begin position="2144"/>
        <end position="2155"/>
    </location>
</feature>
<feature type="compositionally biased region" description="Polar residues" evidence="15">
    <location>
        <begin position="965"/>
        <end position="994"/>
    </location>
</feature>
<dbReference type="InterPro" id="IPR008271">
    <property type="entry name" value="Ser/Thr_kinase_AS"/>
</dbReference>
<evidence type="ECO:0000256" key="15">
    <source>
        <dbReference type="SAM" id="MobiDB-lite"/>
    </source>
</evidence>
<feature type="compositionally biased region" description="Basic and acidic residues" evidence="15">
    <location>
        <begin position="2696"/>
        <end position="2705"/>
    </location>
</feature>
<feature type="compositionally biased region" description="Basic and acidic residues" evidence="15">
    <location>
        <begin position="1474"/>
        <end position="1490"/>
    </location>
</feature>
<feature type="compositionally biased region" description="Basic and acidic residues" evidence="15">
    <location>
        <begin position="2278"/>
        <end position="2287"/>
    </location>
</feature>
<feature type="compositionally biased region" description="Basic and acidic residues" evidence="15">
    <location>
        <begin position="2476"/>
        <end position="2485"/>
    </location>
</feature>
<feature type="compositionally biased region" description="Basic and acidic residues" evidence="15">
    <location>
        <begin position="2432"/>
        <end position="2441"/>
    </location>
</feature>
<feature type="compositionally biased region" description="Low complexity" evidence="15">
    <location>
        <begin position="1320"/>
        <end position="1373"/>
    </location>
</feature>
<feature type="compositionally biased region" description="Basic and acidic residues" evidence="15">
    <location>
        <begin position="2894"/>
        <end position="2903"/>
    </location>
</feature>
<feature type="compositionally biased region" description="Basic and acidic residues" evidence="15">
    <location>
        <begin position="2674"/>
        <end position="2683"/>
    </location>
</feature>
<feature type="compositionally biased region" description="Basic and acidic residues" evidence="15">
    <location>
        <begin position="2498"/>
        <end position="2507"/>
    </location>
</feature>
<dbReference type="Pfam" id="PF08926">
    <property type="entry name" value="DUF1908"/>
    <property type="match status" value="1"/>
</dbReference>
<keyword evidence="10 20" id="KW-0418">Kinase</keyword>
<feature type="compositionally biased region" description="Basic and acidic residues" evidence="15">
    <location>
        <begin position="2520"/>
        <end position="2529"/>
    </location>
</feature>
<sequence>MGEKVSEAPEPVPRGCSSHGAPTPAPAVAAESSPGASSAESSSGSETLSEEGEPGFSREQPPPPPPGGARPAAAWAPALSVPERGVSAPPPRPGGAAPPAPRGSSASQEEQDEELDHILSPPPMPFRKCSNPDVASGPGKSLKFKRQLSEDGRQLRRGSLGGALTGRYLLPNPAAGQAWATSAETSNLVRMRSQALGQSAPSLTASLEGQPPKSHFNSARHRQRLVDPAASKKELSLPRRGSLIDSQKWNCLVKRCRTSNRKSLIGNGPSPALPRPHSPLSAHAGNSPQDSPRNFSPSASAHFSFARRTDGRRWSLASLPSSGYGTNTPSSTVSSSCSSQEKLHQLPYQPTPDELHFLSKHFCTTESITTENRCRNTPMRPRSRSLSPGRSPACCDHEIIMMNHVYKERFPKATAQMEERLKEIITSYSPDHVLPLADGVLSFTHHQIIELARDCLDKSHQGLITSRYFLELQHKLDKLLQEAHNRSESGELAFIKQLVRKILIVIARPARLLECLEFDPEEFYYLLEAAEGHAKEGQGIKTDIPRYIISQLGLNKDPLEEMAQLGNYDSGTAETPETDESVSSSNASLKLRRKPRESDFETIKLISNGAYGAVYFVRHKESRQRFAMKKINKQNLILRNQIQQAFVERDILTFAENPFVVSMYCSFETRRHLCMVMEYVEGGDCATLMKNMGPLPVDMARMYFAETVLALEYLHNYGIVHRDLKPDNLLVTSMGHIKLTDFGLSKVGLMSMTTNLYEGHIEKDAREFLDKQVCGTPEYIAPEVILRQGYGKPVDWWAMGIILYEFLVGCVPFFGDTPEELFGQVISDEINWPEKDEAPPPDAQDLITLLLRQNPLERLGTGGAYEVKQHRFFRCLDWNSLLRQKAEFIPQLESEDDTSYFDTRSEKYHHMETEEEDDTNDEDFNVEIRQFSSCSHRFSKVFSSMDRGTQNSGEEKEDPGDKTKSTALPSTETLSWSSEYSEMQQLSTSNSSDTESNRHRRGAGLLPKLAVSAEAEHDGAAPRPRELHEEPEKPALPAAESAQEEPEVTTPASTISSSTLSVGSFSEHLDQINGRSECVDSTDNASKPSNEPASHMARQRLESTEKQKASGKVTKSLSASALSLMIPGDMFAVSPLGSPMSPHSLSSDPSSSRDSSPSRDSSGASASPHQPIVIHSLGKNYGFTIRAIRVYVGDSDIYTVHHIVWNVEEGSPACQAGLKAGDLITHINGEPVHGLVHTEVIELLLKSGNKVSITTTPFENTSIKTGPARRNSYKSRMVRRSKKSKKKESLERRRSLFKKLAKQPSPLLHTSRSFSCLNRSLSSGESLPGSPTHSLSPRSPTPSYRSTPDFPSGTNSSQSSSPSSSAPNSPAGSGHVRPSTLHGLAPKLSGQRYRSGRRKSAGSIPLSPLARTPSPTPQPTSPQRSPSPLLGHSLGNSKMAQAFPSKMHSPPTIVRHVVRPKSAEPPRSPLLKRVQSEEKLSPSYGGDKKHLCSRKHSLEVTQEEVPREQQQREVTLQSLEENVCDAPALSRARPVEQGCLKRPVSRKLGRQESVDELDREKLKAKVVVKKPDGLSEKQESRPKPHGLGSDLENLCAFRLEERDKKIYPKASERSNHFESKAAVQEAQPLCSLLKDALHKQANVRASEGVASEGATAAGDHGQGTCDFKRASTHSTLQDGLCHTTHRSTSGKGDTAEKAPQAKEGLRCEKLDGKLANIDYLRKKMSLEDKDESLCSVLKPKVTAGAQDCLPGSLGRPVGGQQEAPPASEARTPFIGSAHAAQLSAVSFVPLKALSGRVDSGAEKPGLAAPESPVRKSPSEYKLEGRSVSCLKPIEGTLDIALLSGPQASKTELPSPEPAQSPSPGSDVESPMPLALPSSTGRKADTAGQRESSPAGFKVNKSYLLEPRFPPASRGLQSSPVVAPPDPELKLDKKVSQAARAPATIMESHPQRGEGHPSQHQDHSPDVKLLPFPGQNLQGANTSRSRSPLLPESVPPREKPSGRELSERGPSIVGSEWSAARPDIRRDPSKELCPPEAAKPSDNSQTPPVVGRTRLDVSTQTQALEKACGPCGRAKPRDGREEVRLPAREDSSLRSAGAPCERELGAERGLESKMEPASTRWSLEPPRPESEKSGRPSGFQSVQKDGPKEPERKEQPLQKYLNSSQPGPKEPERKEQPLQKHLPSSSQPGPKEPERKEQPLQKHVTSSSQPGPKEPERKEQPLQKHLPSSSQPGPKEPERKEQPLQKHVTSSSQLGPKEPERKEQPLQKHLPSSSQPGPKELERKEQCLQKHLTSSSQLGPKEPEMKEQPPQKHVTSSSQLCPKELERKEQPPQKHLTISSQLSPKEPERKEQPLQEHVTSSSQLSPKEPERKEQCLQKHFTSSSQLGPKEPEMKEQPLQKHLTSSSQLSPKEPERKEQPLQEHLTSSSQLSPKELERKEQCLQKHLTSSSQLGPKEPEMKEQPLQKHLTSSSQLSPKEPERKEQPLQKHVTSSSQLSPKEPERKEQPLQKHLTSSCQLSPKEPERKEQPLQKHVTSSSQLSPKEPERKEQPLQKHLTISSQLSPKEPERKEQPLQKHVTSSSQLSPKEPERKEQPLQKHLTISSQLSPKEPERKEQPLQKHVTSSSQLSPKEPERKEQLLQKHLTISSQLSPKEPERKEQLLQKHLTISSQLSPKEPEKKEQPLQKHVTSSSQLSPKEPERKEQLLQKHLTISSQLSPKEPERKEQPLQKHLTSSSQLSPKEPERKEQLLQKHLTISSQLSPKEPERKEQPLQKHVTSSSQLSPKEPERKEQLLQKHLTISSQLSPKEPERKEQCLQKHLTSSSQAAPKEPERKEQPLQKHVTSSSQLSPKEPERKEQYLQKHLTSSSQLGPKEPETKEQPLQKHLTSSSQVGPKDPERKEQPPQKHLTSKSQPGPKEPERKEQCLQKHLTSSSQPGPKELERKEQPPLKHVTSSSQLGPREPERKEQPPQKHLTSSCQPPPPTKELPGLACQHCILPSHPAASLLGSKPCAIDSSFQDALRPTAVRSDSSSHKPRSDPDLGPPKSKFPDRPLSSQKPSAEAAVSKEPGAPTLGRAGVGSGKGVSEEFPVLPDPQNTAREVIGQGASGYSGPLPMEGGPLDTKLRPTSARCPPEALEMLGHPPGRGLLGASESVDQKLPTFRERQNLSPKAPTPSTVKDCPLPCKQTDRSPSPLATSTDAGKSEGKKCTEALYTPADGEKLGAGLSSVHSEAGPKGTEKPAAAAGKGWPEAKGKGLSPQKPLTEASKPSGMKRSPSATVQSSLRCATLPEKSLSYSCGFPEARPAVPETSTTSSDTSSAKAAGPAAESPASSSRDQQKPLPGGDGRTQMTKSDSLPCFRSSAITLESQHPSPGLVVVTSHRDRALSVTATVGETKGKEPAPTQPAQTRNQNVSREAAKPSPAPSTERPIVLPSEKDTGLRQRRGKESLRGSPHKKAL</sequence>
<feature type="region of interest" description="Disordered" evidence="15">
    <location>
        <begin position="197"/>
        <end position="239"/>
    </location>
</feature>
<feature type="region of interest" description="Disordered" evidence="15">
    <location>
        <begin position="568"/>
        <end position="590"/>
    </location>
</feature>
<dbReference type="SMART" id="SM00228">
    <property type="entry name" value="PDZ"/>
    <property type="match status" value="1"/>
</dbReference>
<evidence type="ECO:0000256" key="3">
    <source>
        <dbReference type="ARBA" id="ARBA00009903"/>
    </source>
</evidence>
<keyword evidence="12" id="KW-0460">Magnesium</keyword>
<evidence type="ECO:0000256" key="4">
    <source>
        <dbReference type="ARBA" id="ARBA00012513"/>
    </source>
</evidence>
<dbReference type="EC" id="2.7.11.1" evidence="4"/>
<feature type="compositionally biased region" description="Basic and acidic residues" evidence="15">
    <location>
        <begin position="2872"/>
        <end position="2881"/>
    </location>
</feature>
<feature type="compositionally biased region" description="Basic residues" evidence="15">
    <location>
        <begin position="1271"/>
        <end position="1286"/>
    </location>
</feature>
<evidence type="ECO:0000256" key="13">
    <source>
        <dbReference type="ARBA" id="ARBA00047899"/>
    </source>
</evidence>
<dbReference type="GO" id="GO:0016301">
    <property type="term" value="F:kinase activity"/>
    <property type="evidence" value="ECO:0007669"/>
    <property type="project" value="UniProtKB-KW"/>
</dbReference>
<feature type="region of interest" description="Disordered" evidence="15">
    <location>
        <begin position="942"/>
        <end position="1114"/>
    </location>
</feature>
<feature type="compositionally biased region" description="Basic and acidic residues" evidence="15">
    <location>
        <begin position="2234"/>
        <end position="2243"/>
    </location>
</feature>
<feature type="compositionally biased region" description="Low complexity" evidence="15">
    <location>
        <begin position="1135"/>
        <end position="1169"/>
    </location>
</feature>
<feature type="compositionally biased region" description="Low complexity" evidence="15">
    <location>
        <begin position="330"/>
        <end position="339"/>
    </location>
</feature>
<dbReference type="InterPro" id="IPR041489">
    <property type="entry name" value="PDZ_6"/>
</dbReference>
<reference evidence="20" key="1">
    <citation type="submission" date="2025-08" db="UniProtKB">
        <authorList>
            <consortium name="RefSeq"/>
        </authorList>
    </citation>
    <scope>IDENTIFICATION</scope>
    <source>
        <tissue evidence="20">Blood</tissue>
    </source>
</reference>
<feature type="compositionally biased region" description="Basic and acidic residues" evidence="15">
    <location>
        <begin position="2344"/>
        <end position="2353"/>
    </location>
</feature>
<evidence type="ECO:0000256" key="7">
    <source>
        <dbReference type="ARBA" id="ARBA00022553"/>
    </source>
</evidence>
<feature type="compositionally biased region" description="Low complexity" evidence="15">
    <location>
        <begin position="69"/>
        <end position="78"/>
    </location>
</feature>
<feature type="compositionally biased region" description="Low complexity" evidence="15">
    <location>
        <begin position="1049"/>
        <end position="1066"/>
    </location>
</feature>
<feature type="compositionally biased region" description="Basic and acidic residues" evidence="15">
    <location>
        <begin position="3029"/>
        <end position="3038"/>
    </location>
</feature>
<dbReference type="PANTHER" id="PTHR24356">
    <property type="entry name" value="SERINE/THREONINE-PROTEIN KINASE"/>
    <property type="match status" value="1"/>
</dbReference>
<evidence type="ECO:0000256" key="14">
    <source>
        <dbReference type="ARBA" id="ARBA00048679"/>
    </source>
</evidence>
<dbReference type="SUPFAM" id="SSF56112">
    <property type="entry name" value="Protein kinase-like (PK-like)"/>
    <property type="match status" value="1"/>
</dbReference>
<feature type="compositionally biased region" description="Basic and acidic residues" evidence="15">
    <location>
        <begin position="2916"/>
        <end position="2925"/>
    </location>
</feature>
<dbReference type="Pfam" id="PF17820">
    <property type="entry name" value="PDZ_6"/>
    <property type="match status" value="1"/>
</dbReference>
<comment type="catalytic activity">
    <reaction evidence="14">
        <text>L-seryl-[protein] + ATP = O-phospho-L-seryl-[protein] + ADP + H(+)</text>
        <dbReference type="Rhea" id="RHEA:17989"/>
        <dbReference type="Rhea" id="RHEA-COMP:9863"/>
        <dbReference type="Rhea" id="RHEA-COMP:11604"/>
        <dbReference type="ChEBI" id="CHEBI:15378"/>
        <dbReference type="ChEBI" id="CHEBI:29999"/>
        <dbReference type="ChEBI" id="CHEBI:30616"/>
        <dbReference type="ChEBI" id="CHEBI:83421"/>
        <dbReference type="ChEBI" id="CHEBI:456216"/>
        <dbReference type="EC" id="2.7.11.1"/>
    </reaction>
</comment>
<feature type="compositionally biased region" description="Basic and acidic residues" evidence="15">
    <location>
        <begin position="2256"/>
        <end position="2265"/>
    </location>
</feature>
<feature type="compositionally biased region" description="Basic and acidic residues" evidence="15">
    <location>
        <begin position="2718"/>
        <end position="2727"/>
    </location>
</feature>
<evidence type="ECO:0000256" key="9">
    <source>
        <dbReference type="ARBA" id="ARBA00022741"/>
    </source>
</evidence>
<keyword evidence="19" id="KW-1185">Reference proteome</keyword>
<dbReference type="CDD" id="cd05609">
    <property type="entry name" value="STKc_MAST"/>
    <property type="match status" value="1"/>
</dbReference>
<feature type="compositionally biased region" description="Polar residues" evidence="15">
    <location>
        <begin position="568"/>
        <end position="588"/>
    </location>
</feature>
<dbReference type="InterPro" id="IPR000719">
    <property type="entry name" value="Prot_kinase_dom"/>
</dbReference>
<dbReference type="InterPro" id="IPR037711">
    <property type="entry name" value="MAST"/>
</dbReference>
<feature type="compositionally biased region" description="Basic and acidic residues" evidence="15">
    <location>
        <begin position="1812"/>
        <end position="1821"/>
    </location>
</feature>
<feature type="region of interest" description="Disordered" evidence="15">
    <location>
        <begin position="3021"/>
        <end position="3127"/>
    </location>
</feature>
<proteinExistence type="inferred from homology"/>
<dbReference type="Gene3D" id="1.10.510.10">
    <property type="entry name" value="Transferase(Phosphotransferase) domain 1"/>
    <property type="match status" value="1"/>
</dbReference>
<feature type="domain" description="Protein kinase" evidence="16">
    <location>
        <begin position="600"/>
        <end position="873"/>
    </location>
</feature>
<feature type="compositionally biased region" description="Basic and acidic residues" evidence="15">
    <location>
        <begin position="2938"/>
        <end position="2947"/>
    </location>
</feature>
<dbReference type="Proteomes" id="UP001652663">
    <property type="component" value="Chromosome 20"/>
</dbReference>
<feature type="compositionally biased region" description="Basic and acidic residues" evidence="15">
    <location>
        <begin position="2542"/>
        <end position="2551"/>
    </location>
</feature>
<feature type="compositionally biased region" description="Basic and acidic residues" evidence="15">
    <location>
        <begin position="1994"/>
        <end position="2006"/>
    </location>
</feature>
<evidence type="ECO:0000259" key="18">
    <source>
        <dbReference type="PROSITE" id="PS51285"/>
    </source>
</evidence>
<feature type="compositionally biased region" description="Polar residues" evidence="15">
    <location>
        <begin position="1974"/>
        <end position="1985"/>
    </location>
</feature>
<feature type="compositionally biased region" description="Basic and acidic residues" evidence="15">
    <location>
        <begin position="2454"/>
        <end position="2463"/>
    </location>
</feature>
<dbReference type="InterPro" id="IPR011009">
    <property type="entry name" value="Kinase-like_dom_sf"/>
</dbReference>
<feature type="compositionally biased region" description="Polar residues" evidence="15">
    <location>
        <begin position="197"/>
        <end position="207"/>
    </location>
</feature>